<dbReference type="Pfam" id="PF01613">
    <property type="entry name" value="Flavin_Reduct"/>
    <property type="match status" value="1"/>
</dbReference>
<dbReference type="PANTHER" id="PTHR33798:SF5">
    <property type="entry name" value="FLAVIN REDUCTASE LIKE DOMAIN-CONTAINING PROTEIN"/>
    <property type="match status" value="1"/>
</dbReference>
<comment type="similarity">
    <text evidence="4">Belongs to the flavoredoxin family.</text>
</comment>
<gene>
    <name evidence="6" type="ORF">G352_03279</name>
</gene>
<sequence>MQNRAGIAATARARFDPTSVKSSSFYHLMTASVVPRPIAWVSSRSADGILNLAPYSFFTVASTRPPILQFTSMGHKDSWRNITETGEFVVNIGTETLIDEMNATSAAFESAVDEFDAVGLTPQDSMAVSVPGVAEAPIAFECVKHLILEVGNCSLILGRVVNATVREEVLADDGLPDFEKLGAPSRLGRTEWGLTPPTVLRERP</sequence>
<dbReference type="EMBL" id="AOEX01000016">
    <property type="protein sequence ID" value="EME66926.1"/>
    <property type="molecule type" value="Genomic_DNA"/>
</dbReference>
<organism evidence="6 7">
    <name type="scientific">Rhodococcus ruber BKS 20-38</name>
    <dbReference type="NCBI Taxonomy" id="1278076"/>
    <lineage>
        <taxon>Bacteria</taxon>
        <taxon>Bacillati</taxon>
        <taxon>Actinomycetota</taxon>
        <taxon>Actinomycetes</taxon>
        <taxon>Mycobacteriales</taxon>
        <taxon>Nocardiaceae</taxon>
        <taxon>Rhodococcus</taxon>
    </lineage>
</organism>
<reference evidence="6 7" key="1">
    <citation type="journal article" date="2013" name="Genome Announc.">
        <title>Draft Genome Sequence of Rhodococcus ruber Strain BKS 20-38.</title>
        <authorList>
            <person name="Bala M."/>
            <person name="Kumar S."/>
            <person name="Raghava G.P."/>
            <person name="Mayilraj S."/>
        </authorList>
    </citation>
    <scope>NUCLEOTIDE SEQUENCE [LARGE SCALE GENOMIC DNA]</scope>
    <source>
        <strain evidence="6 7">BKS 20-38</strain>
    </source>
</reference>
<feature type="domain" description="Flavin reductase like" evidence="5">
    <location>
        <begin position="31"/>
        <end position="186"/>
    </location>
</feature>
<dbReference type="SMART" id="SM00903">
    <property type="entry name" value="Flavin_Reduct"/>
    <property type="match status" value="1"/>
</dbReference>
<keyword evidence="2" id="KW-0285">Flavoprotein</keyword>
<comment type="caution">
    <text evidence="6">The sequence shown here is derived from an EMBL/GenBank/DDBJ whole genome shotgun (WGS) entry which is preliminary data.</text>
</comment>
<comment type="cofactor">
    <cofactor evidence="1">
        <name>FMN</name>
        <dbReference type="ChEBI" id="CHEBI:58210"/>
    </cofactor>
</comment>
<dbReference type="SUPFAM" id="SSF50475">
    <property type="entry name" value="FMN-binding split barrel"/>
    <property type="match status" value="1"/>
</dbReference>
<evidence type="ECO:0000313" key="6">
    <source>
        <dbReference type="EMBL" id="EME66926.1"/>
    </source>
</evidence>
<keyword evidence="7" id="KW-1185">Reference proteome</keyword>
<dbReference type="PANTHER" id="PTHR33798">
    <property type="entry name" value="FLAVOPROTEIN OXYGENASE"/>
    <property type="match status" value="1"/>
</dbReference>
<dbReference type="GO" id="GO:0010181">
    <property type="term" value="F:FMN binding"/>
    <property type="evidence" value="ECO:0007669"/>
    <property type="project" value="InterPro"/>
</dbReference>
<accession>M2Y1B7</accession>
<evidence type="ECO:0000256" key="4">
    <source>
        <dbReference type="ARBA" id="ARBA00038054"/>
    </source>
</evidence>
<dbReference type="InterPro" id="IPR002563">
    <property type="entry name" value="Flavin_Rdtase-like_dom"/>
</dbReference>
<dbReference type="Proteomes" id="UP000011731">
    <property type="component" value="Unassembled WGS sequence"/>
</dbReference>
<dbReference type="AlphaFoldDB" id="M2Y1B7"/>
<evidence type="ECO:0000256" key="2">
    <source>
        <dbReference type="ARBA" id="ARBA00022630"/>
    </source>
</evidence>
<dbReference type="InterPro" id="IPR012349">
    <property type="entry name" value="Split_barrel_FMN-bd"/>
</dbReference>
<dbReference type="GO" id="GO:0016646">
    <property type="term" value="F:oxidoreductase activity, acting on the CH-NH group of donors, NAD or NADP as acceptor"/>
    <property type="evidence" value="ECO:0007669"/>
    <property type="project" value="UniProtKB-ARBA"/>
</dbReference>
<proteinExistence type="inferred from homology"/>
<protein>
    <recommendedName>
        <fullName evidence="5">Flavin reductase like domain-containing protein</fullName>
    </recommendedName>
</protein>
<name>M2Y1B7_9NOCA</name>
<keyword evidence="3" id="KW-0288">FMN</keyword>
<dbReference type="Gene3D" id="2.30.110.10">
    <property type="entry name" value="Electron Transport, Fmn-binding Protein, Chain A"/>
    <property type="match status" value="1"/>
</dbReference>
<evidence type="ECO:0000313" key="7">
    <source>
        <dbReference type="Proteomes" id="UP000011731"/>
    </source>
</evidence>
<evidence type="ECO:0000256" key="3">
    <source>
        <dbReference type="ARBA" id="ARBA00022643"/>
    </source>
</evidence>
<dbReference type="PATRIC" id="fig|1278076.4.peg.680"/>
<evidence type="ECO:0000256" key="1">
    <source>
        <dbReference type="ARBA" id="ARBA00001917"/>
    </source>
</evidence>
<evidence type="ECO:0000259" key="5">
    <source>
        <dbReference type="SMART" id="SM00903"/>
    </source>
</evidence>
<dbReference type="RefSeq" id="WP_003934741.1">
    <property type="nucleotide sequence ID" value="NZ_AOEX01000016.1"/>
</dbReference>